<dbReference type="Proteomes" id="UP000321261">
    <property type="component" value="Unassembled WGS sequence"/>
</dbReference>
<feature type="region of interest" description="Disordered" evidence="1">
    <location>
        <begin position="1"/>
        <end position="38"/>
    </location>
</feature>
<evidence type="ECO:0000313" key="2">
    <source>
        <dbReference type="EMBL" id="TWF77170.1"/>
    </source>
</evidence>
<sequence length="238" mass="25403">MIVGPTPYGPPVAPRGSRSRPTKRRPEAPDLPDDLAPAPAAVEGGELWDCVEAGAEVGVPERVADLRIQESRWVGGGLAGVRFTGLECRDVEFVHCDLSGARLEEAVLTRVVFTDCRLTGTAFDGAQLTDVRIADSTGDLAGFRMARARFLLVENTSLRGADFYEFDGEHCALIGCDLGEANFDSARLRETDLHGSSVDDVRGALSLRGARISPDQIVPLATGLLDALGIEVTERPSS</sequence>
<dbReference type="InterPro" id="IPR001646">
    <property type="entry name" value="5peptide_repeat"/>
</dbReference>
<dbReference type="AlphaFoldDB" id="A0A561SQM5"/>
<dbReference type="InterPro" id="IPR051082">
    <property type="entry name" value="Pentapeptide-BTB/POZ_domain"/>
</dbReference>
<accession>A0A561SQM5</accession>
<evidence type="ECO:0000313" key="3">
    <source>
        <dbReference type="Proteomes" id="UP000321261"/>
    </source>
</evidence>
<keyword evidence="3" id="KW-1185">Reference proteome</keyword>
<proteinExistence type="predicted"/>
<dbReference type="EMBL" id="VIWU01000001">
    <property type="protein sequence ID" value="TWF77170.1"/>
    <property type="molecule type" value="Genomic_DNA"/>
</dbReference>
<name>A0A561SQM5_9PSEU</name>
<comment type="caution">
    <text evidence="2">The sequence shown here is derived from an EMBL/GenBank/DDBJ whole genome shotgun (WGS) entry which is preliminary data.</text>
</comment>
<gene>
    <name evidence="2" type="ORF">FHX44_113075</name>
</gene>
<reference evidence="2 3" key="1">
    <citation type="submission" date="2019-06" db="EMBL/GenBank/DDBJ databases">
        <title>Sequencing the genomes of 1000 actinobacteria strains.</title>
        <authorList>
            <person name="Klenk H.-P."/>
        </authorList>
    </citation>
    <scope>NUCLEOTIDE SEQUENCE [LARGE SCALE GENOMIC DNA]</scope>
    <source>
        <strain evidence="2 3">DSM 45671</strain>
    </source>
</reference>
<dbReference type="PANTHER" id="PTHR14136">
    <property type="entry name" value="BTB_POZ DOMAIN-CONTAINING PROTEIN KCTD9"/>
    <property type="match status" value="1"/>
</dbReference>
<dbReference type="Gene3D" id="2.160.20.80">
    <property type="entry name" value="E3 ubiquitin-protein ligase SopA"/>
    <property type="match status" value="1"/>
</dbReference>
<dbReference type="SUPFAM" id="SSF141571">
    <property type="entry name" value="Pentapeptide repeat-like"/>
    <property type="match status" value="1"/>
</dbReference>
<organism evidence="2 3">
    <name type="scientific">Pseudonocardia hierapolitana</name>
    <dbReference type="NCBI Taxonomy" id="1128676"/>
    <lineage>
        <taxon>Bacteria</taxon>
        <taxon>Bacillati</taxon>
        <taxon>Actinomycetota</taxon>
        <taxon>Actinomycetes</taxon>
        <taxon>Pseudonocardiales</taxon>
        <taxon>Pseudonocardiaceae</taxon>
        <taxon>Pseudonocardia</taxon>
    </lineage>
</organism>
<dbReference type="Pfam" id="PF13599">
    <property type="entry name" value="Pentapeptide_4"/>
    <property type="match status" value="1"/>
</dbReference>
<evidence type="ECO:0000256" key="1">
    <source>
        <dbReference type="SAM" id="MobiDB-lite"/>
    </source>
</evidence>
<dbReference type="PANTHER" id="PTHR14136:SF17">
    <property type="entry name" value="BTB_POZ DOMAIN-CONTAINING PROTEIN KCTD9"/>
    <property type="match status" value="1"/>
</dbReference>
<protein>
    <submittedName>
        <fullName evidence="2">Pentapeptide repeat protein</fullName>
    </submittedName>
</protein>